<name>A0A368U0S8_9GAMM</name>
<gene>
    <name evidence="6" type="ORF">DU506_11275</name>
</gene>
<dbReference type="CDD" id="cd00840">
    <property type="entry name" value="MPP_Mre11_N"/>
    <property type="match status" value="1"/>
</dbReference>
<dbReference type="OrthoDB" id="9773856at2"/>
<dbReference type="PANTHER" id="PTHR30337">
    <property type="entry name" value="COMPONENT OF ATP-DEPENDENT DSDNA EXONUCLEASE"/>
    <property type="match status" value="1"/>
</dbReference>
<dbReference type="RefSeq" id="WP_114487038.1">
    <property type="nucleotide sequence ID" value="NZ_CBCSHM010000064.1"/>
</dbReference>
<reference evidence="6 7" key="1">
    <citation type="submission" date="2018-07" db="EMBL/GenBank/DDBJ databases">
        <title>Halomonas rutogse sp. nov., isolated from Lake TangqianCo on Tibetan Plateau.</title>
        <authorList>
            <person name="Lu H."/>
            <person name="Xing P."/>
            <person name="Wu Q."/>
        </authorList>
    </citation>
    <scope>NUCLEOTIDE SEQUENCE [LARGE SCALE GENOMIC DNA]</scope>
    <source>
        <strain evidence="6 7">TQ8S</strain>
    </source>
</reference>
<dbReference type="InterPro" id="IPR029052">
    <property type="entry name" value="Metallo-depent_PP-like"/>
</dbReference>
<dbReference type="EMBL" id="QPIJ01000025">
    <property type="protein sequence ID" value="RCV90700.1"/>
    <property type="molecule type" value="Genomic_DNA"/>
</dbReference>
<dbReference type="Pfam" id="PF00149">
    <property type="entry name" value="Metallophos"/>
    <property type="match status" value="1"/>
</dbReference>
<feature type="region of interest" description="Disordered" evidence="4">
    <location>
        <begin position="369"/>
        <end position="392"/>
    </location>
</feature>
<dbReference type="GO" id="GO:0004527">
    <property type="term" value="F:exonuclease activity"/>
    <property type="evidence" value="ECO:0007669"/>
    <property type="project" value="UniProtKB-KW"/>
</dbReference>
<dbReference type="InterPro" id="IPR050535">
    <property type="entry name" value="DNA_Repair-Maintenance_Comp"/>
</dbReference>
<sequence>MRLLHTADWQIGRQYGRFAPEDAHALAEARFSAVERLARLATEQAVAAVLVAGDVFDAQTVSDRTIRRLFNAMQGFSGPWVMIPGNHDAALAESVWSRAKRLGAVPAHVEVLLEPGVYAFPQAGIAVLAAPLTQRQTSADLTAWFDDAESPEGLLRLGLAHGSVQGQLADDIDSPNPIAAERAARARLHYLALGDWHGLKQIDERTWYSGTPEQERFKNNGAGQALIVAFEKFDHPPRVTAHQVGKFQWHHWQETIRVDSDIDRLIERLEALPSPAVLALDLRGDTDLAGHRRLTQALAEAEARHRSVQYDLSALRLQPTDADIAALDADGYLGDVIDELRAQQSLQDDEASRDALVLLAGLLRERLPQAASHAEESESGLGMSSLAQEDSA</sequence>
<keyword evidence="2" id="KW-0378">Hydrolase</keyword>
<keyword evidence="3 6" id="KW-0269">Exonuclease</keyword>
<dbReference type="InterPro" id="IPR004843">
    <property type="entry name" value="Calcineurin-like_PHP"/>
</dbReference>
<dbReference type="PANTHER" id="PTHR30337:SF0">
    <property type="entry name" value="NUCLEASE SBCCD SUBUNIT D"/>
    <property type="match status" value="1"/>
</dbReference>
<dbReference type="InterPro" id="IPR041796">
    <property type="entry name" value="Mre11_N"/>
</dbReference>
<dbReference type="Proteomes" id="UP000253204">
    <property type="component" value="Unassembled WGS sequence"/>
</dbReference>
<organism evidence="6 7">
    <name type="scientific">Vreelandella rituensis</name>
    <dbReference type="NCBI Taxonomy" id="2282306"/>
    <lineage>
        <taxon>Bacteria</taxon>
        <taxon>Pseudomonadati</taxon>
        <taxon>Pseudomonadota</taxon>
        <taxon>Gammaproteobacteria</taxon>
        <taxon>Oceanospirillales</taxon>
        <taxon>Halomonadaceae</taxon>
        <taxon>Vreelandella</taxon>
    </lineage>
</organism>
<dbReference type="Gene3D" id="3.60.21.10">
    <property type="match status" value="1"/>
</dbReference>
<keyword evidence="7" id="KW-1185">Reference proteome</keyword>
<evidence type="ECO:0000256" key="4">
    <source>
        <dbReference type="SAM" id="MobiDB-lite"/>
    </source>
</evidence>
<accession>A0A368U0S8</accession>
<feature type="domain" description="Calcineurin-like phosphoesterase" evidence="5">
    <location>
        <begin position="1"/>
        <end position="88"/>
    </location>
</feature>
<evidence type="ECO:0000256" key="3">
    <source>
        <dbReference type="ARBA" id="ARBA00022839"/>
    </source>
</evidence>
<evidence type="ECO:0000313" key="6">
    <source>
        <dbReference type="EMBL" id="RCV90700.1"/>
    </source>
</evidence>
<dbReference type="PIRSF" id="PIRSF033093">
    <property type="entry name" value="UCP_ML1119"/>
    <property type="match status" value="1"/>
</dbReference>
<dbReference type="InterPro" id="IPR014577">
    <property type="entry name" value="UCP033093_metalloPase"/>
</dbReference>
<proteinExistence type="predicted"/>
<evidence type="ECO:0000256" key="2">
    <source>
        <dbReference type="ARBA" id="ARBA00022801"/>
    </source>
</evidence>
<comment type="caution">
    <text evidence="6">The sequence shown here is derived from an EMBL/GenBank/DDBJ whole genome shotgun (WGS) entry which is preliminary data.</text>
</comment>
<evidence type="ECO:0000256" key="1">
    <source>
        <dbReference type="ARBA" id="ARBA00022722"/>
    </source>
</evidence>
<protein>
    <submittedName>
        <fullName evidence="6">DNA repair exonuclease</fullName>
    </submittedName>
</protein>
<evidence type="ECO:0000259" key="5">
    <source>
        <dbReference type="Pfam" id="PF00149"/>
    </source>
</evidence>
<evidence type="ECO:0000313" key="7">
    <source>
        <dbReference type="Proteomes" id="UP000253204"/>
    </source>
</evidence>
<dbReference type="AlphaFoldDB" id="A0A368U0S8"/>
<dbReference type="SUPFAM" id="SSF56300">
    <property type="entry name" value="Metallo-dependent phosphatases"/>
    <property type="match status" value="1"/>
</dbReference>
<keyword evidence="1" id="KW-0540">Nuclease</keyword>